<sequence>MVGQGQFTRNDFLEAIFAQYYREHRGFILVRTVKADEPKVATRYFPNIEVLGRELYGEDADVYFGVCPRERMKPEKEHVKFILALWADIDISPDAHKKGEPFFAGPEQAAMAIRDFPLPPSITVDSGHGLHLYWLLDKATEVAEPAATEQIIRKVQRQLNCKMNPSLDALMRLPDTFNNKILASPLQCKVKFINVNFRYSLDDFKEVAGDARPSIKKSPMRFEPEPLTGHPMGASGVDAAADFPSSAPDRPKTAADATNVLPISHASAVHPSAASLGPEPHADLVHAAPPKVVAPTPSLSPGLDSSILDRAIDRGHTAQEKLFSRLIAQGTIVELALKGSDNIIRGKIEWVGAQWVGVVEREARYAIPVTAISFVRYKD</sequence>
<feature type="compositionally biased region" description="Low complexity" evidence="1">
    <location>
        <begin position="238"/>
        <end position="248"/>
    </location>
</feature>
<comment type="caution">
    <text evidence="2">The sequence shown here is derived from an EMBL/GenBank/DDBJ whole genome shotgun (WGS) entry which is preliminary data.</text>
</comment>
<accession>A0A7C4ATK7</accession>
<dbReference type="EMBL" id="DTGT01000398">
    <property type="protein sequence ID" value="HGH62044.1"/>
    <property type="molecule type" value="Genomic_DNA"/>
</dbReference>
<evidence type="ECO:0000256" key="1">
    <source>
        <dbReference type="SAM" id="MobiDB-lite"/>
    </source>
</evidence>
<feature type="region of interest" description="Disordered" evidence="1">
    <location>
        <begin position="215"/>
        <end position="254"/>
    </location>
</feature>
<evidence type="ECO:0000313" key="2">
    <source>
        <dbReference type="EMBL" id="HGH62044.1"/>
    </source>
</evidence>
<reference evidence="2" key="1">
    <citation type="journal article" date="2020" name="mSystems">
        <title>Genome- and Community-Level Interaction Insights into Carbon Utilization and Element Cycling Functions of Hydrothermarchaeota in Hydrothermal Sediment.</title>
        <authorList>
            <person name="Zhou Z."/>
            <person name="Liu Y."/>
            <person name="Xu W."/>
            <person name="Pan J."/>
            <person name="Luo Z.H."/>
            <person name="Li M."/>
        </authorList>
    </citation>
    <scope>NUCLEOTIDE SEQUENCE [LARGE SCALE GENOMIC DNA]</scope>
    <source>
        <strain evidence="2">SpSt-769</strain>
    </source>
</reference>
<dbReference type="AlphaFoldDB" id="A0A7C4ATK7"/>
<organism evidence="2">
    <name type="scientific">Desulfomonile tiedjei</name>
    <dbReference type="NCBI Taxonomy" id="2358"/>
    <lineage>
        <taxon>Bacteria</taxon>
        <taxon>Pseudomonadati</taxon>
        <taxon>Thermodesulfobacteriota</taxon>
        <taxon>Desulfomonilia</taxon>
        <taxon>Desulfomonilales</taxon>
        <taxon>Desulfomonilaceae</taxon>
        <taxon>Desulfomonile</taxon>
    </lineage>
</organism>
<evidence type="ECO:0008006" key="3">
    <source>
        <dbReference type="Google" id="ProtNLM"/>
    </source>
</evidence>
<gene>
    <name evidence="2" type="ORF">ENV54_12195</name>
</gene>
<protein>
    <recommendedName>
        <fullName evidence="3">RepB-like DNA primase domain-containing protein</fullName>
    </recommendedName>
</protein>
<proteinExistence type="predicted"/>
<name>A0A7C4ATK7_9BACT</name>